<evidence type="ECO:0000256" key="3">
    <source>
        <dbReference type="ARBA" id="ARBA00022692"/>
    </source>
</evidence>
<keyword evidence="5 6" id="KW-0472">Membrane</keyword>
<keyword evidence="8" id="KW-1185">Reference proteome</keyword>
<name>A0A9Q9B6L3_9PEZI</name>
<dbReference type="InterPro" id="IPR051633">
    <property type="entry name" value="AceTr"/>
</dbReference>
<evidence type="ECO:0000256" key="6">
    <source>
        <dbReference type="SAM" id="Phobius"/>
    </source>
</evidence>
<feature type="transmembrane region" description="Helical" evidence="6">
    <location>
        <begin position="62"/>
        <end position="82"/>
    </location>
</feature>
<dbReference type="InterPro" id="IPR000791">
    <property type="entry name" value="Gpr1/Fun34/SatP-like"/>
</dbReference>
<dbReference type="GO" id="GO:0005886">
    <property type="term" value="C:plasma membrane"/>
    <property type="evidence" value="ECO:0007669"/>
    <property type="project" value="TreeGrafter"/>
</dbReference>
<proteinExistence type="inferred from homology"/>
<dbReference type="EMBL" id="CP099427">
    <property type="protein sequence ID" value="USW58086.1"/>
    <property type="molecule type" value="Genomic_DNA"/>
</dbReference>
<sequence length="248" mass="27205">MTPELFERLYLQPPSKVKGDLRKTFGNPTPLALTGFVIALTPLACQLMGWRGSGGLGTATIGVYYFLGGPCMWVGGILEFFLGNTFSFVVFFFYGGILFGWAATLHPFYNASGAYTADGLYRSGLQEDSFWASLAFWPLAAGMVSLVFLVGAVRINAVFMMVFFSIALGFLLIAGAFWEQALGDAVLYDRLLQGGGGCWFVCSLCGWYLLFIQVVDSVGFKWKLPVGDLTKFWARREGRVEMVEASAV</sequence>
<evidence type="ECO:0000256" key="4">
    <source>
        <dbReference type="ARBA" id="ARBA00022989"/>
    </source>
</evidence>
<accession>A0A9Q9B6L3</accession>
<feature type="transmembrane region" description="Helical" evidence="6">
    <location>
        <begin position="157"/>
        <end position="178"/>
    </location>
</feature>
<dbReference type="AlphaFoldDB" id="A0A9Q9B6L3"/>
<comment type="similarity">
    <text evidence="2">Belongs to the acetate uptake transporter (AceTr) (TC 2.A.96) family.</text>
</comment>
<dbReference type="PANTHER" id="PTHR31123">
    <property type="entry name" value="ACCUMULATION OF DYADS PROTEIN 2-RELATED"/>
    <property type="match status" value="1"/>
</dbReference>
<feature type="transmembrane region" description="Helical" evidence="6">
    <location>
        <begin position="31"/>
        <end position="50"/>
    </location>
</feature>
<evidence type="ECO:0000256" key="1">
    <source>
        <dbReference type="ARBA" id="ARBA00004141"/>
    </source>
</evidence>
<keyword evidence="3 6" id="KW-0812">Transmembrane</keyword>
<protein>
    <submittedName>
        <fullName evidence="7">Acetate transporter GPR1/FUN34/SatP family</fullName>
    </submittedName>
</protein>
<dbReference type="Pfam" id="PF01184">
    <property type="entry name" value="Gpr1_Fun34_YaaH"/>
    <property type="match status" value="1"/>
</dbReference>
<dbReference type="PANTHER" id="PTHR31123:SF4">
    <property type="entry name" value="PROTEIN ALCS"/>
    <property type="match status" value="1"/>
</dbReference>
<dbReference type="Proteomes" id="UP001056384">
    <property type="component" value="Chromosome 10"/>
</dbReference>
<evidence type="ECO:0000256" key="2">
    <source>
        <dbReference type="ARBA" id="ARBA00005587"/>
    </source>
</evidence>
<feature type="transmembrane region" description="Helical" evidence="6">
    <location>
        <begin position="89"/>
        <end position="109"/>
    </location>
</feature>
<feature type="transmembrane region" description="Helical" evidence="6">
    <location>
        <begin position="129"/>
        <end position="150"/>
    </location>
</feature>
<keyword evidence="4 6" id="KW-1133">Transmembrane helix</keyword>
<evidence type="ECO:0000313" key="7">
    <source>
        <dbReference type="EMBL" id="USW58086.1"/>
    </source>
</evidence>
<comment type="subcellular location">
    <subcellularLocation>
        <location evidence="1">Membrane</location>
        <topology evidence="1">Multi-pass membrane protein</topology>
    </subcellularLocation>
</comment>
<feature type="transmembrane region" description="Helical" evidence="6">
    <location>
        <begin position="190"/>
        <end position="211"/>
    </location>
</feature>
<dbReference type="GO" id="GO:0015123">
    <property type="term" value="F:acetate transmembrane transporter activity"/>
    <property type="evidence" value="ECO:0007669"/>
    <property type="project" value="TreeGrafter"/>
</dbReference>
<reference evidence="7" key="1">
    <citation type="submission" date="2022-06" db="EMBL/GenBank/DDBJ databases">
        <title>Complete genome sequences of two strains of the flax pathogen Septoria linicola.</title>
        <authorList>
            <person name="Lapalu N."/>
            <person name="Simon A."/>
            <person name="Demenou B."/>
            <person name="Paumier D."/>
            <person name="Guillot M.-P."/>
            <person name="Gout L."/>
            <person name="Valade R."/>
        </authorList>
    </citation>
    <scope>NUCLEOTIDE SEQUENCE</scope>
    <source>
        <strain evidence="7">SE15195</strain>
    </source>
</reference>
<gene>
    <name evidence="7" type="ORF">Slin15195_G114050</name>
</gene>
<organism evidence="7 8">
    <name type="scientific">Septoria linicola</name>
    <dbReference type="NCBI Taxonomy" id="215465"/>
    <lineage>
        <taxon>Eukaryota</taxon>
        <taxon>Fungi</taxon>
        <taxon>Dikarya</taxon>
        <taxon>Ascomycota</taxon>
        <taxon>Pezizomycotina</taxon>
        <taxon>Dothideomycetes</taxon>
        <taxon>Dothideomycetidae</taxon>
        <taxon>Mycosphaerellales</taxon>
        <taxon>Mycosphaerellaceae</taxon>
        <taxon>Septoria</taxon>
    </lineage>
</organism>
<evidence type="ECO:0000256" key="5">
    <source>
        <dbReference type="ARBA" id="ARBA00023136"/>
    </source>
</evidence>
<evidence type="ECO:0000313" key="8">
    <source>
        <dbReference type="Proteomes" id="UP001056384"/>
    </source>
</evidence>